<proteinExistence type="predicted"/>
<comment type="caution">
    <text evidence="2">The sequence shown here is derived from an EMBL/GenBank/DDBJ whole genome shotgun (WGS) entry which is preliminary data.</text>
</comment>
<name>A0A3E1BH96_RHILT</name>
<dbReference type="EMBL" id="NAOO01000018">
    <property type="protein sequence ID" value="RFB92304.1"/>
    <property type="molecule type" value="Genomic_DNA"/>
</dbReference>
<accession>A0A3E1BH96</accession>
<evidence type="ECO:0000313" key="3">
    <source>
        <dbReference type="Proteomes" id="UP000256748"/>
    </source>
</evidence>
<dbReference type="RefSeq" id="WP_116273999.1">
    <property type="nucleotide sequence ID" value="NZ_KZ859521.1"/>
</dbReference>
<evidence type="ECO:0000256" key="1">
    <source>
        <dbReference type="SAM" id="MobiDB-lite"/>
    </source>
</evidence>
<sequence>MKNVMESRILEKGSLEYFPTPPWATRAVIKEVLQGGLYFDLRSKRVREPCAGGGHMSAPLAETFAAVDIADVADWGINPEIRDFLEETPQRLLDDGHQLPDWIFINPPFEQAVNFVLRALEIATEGVAVFCRLGWLSSQSRYDRLFGWNAPAYVCPFSERVALIQGAWDPEASSATDYAWYIWIKDHFPSEVIRPRSTVWHLPPGMEDRYTRLRDMDLATPGEAERRRLARKAEAAGKSATSSPQLSLLEGT</sequence>
<organism evidence="2 3">
    <name type="scientific">Rhizobium leguminosarum bv. trifolii</name>
    <dbReference type="NCBI Taxonomy" id="386"/>
    <lineage>
        <taxon>Bacteria</taxon>
        <taxon>Pseudomonadati</taxon>
        <taxon>Pseudomonadota</taxon>
        <taxon>Alphaproteobacteria</taxon>
        <taxon>Hyphomicrobiales</taxon>
        <taxon>Rhizobiaceae</taxon>
        <taxon>Rhizobium/Agrobacterium group</taxon>
        <taxon>Rhizobium</taxon>
    </lineage>
</organism>
<gene>
    <name evidence="2" type="ORF">B5K10_15940</name>
</gene>
<protein>
    <recommendedName>
        <fullName evidence="4">Methyltransferase</fullName>
    </recommendedName>
</protein>
<dbReference type="AlphaFoldDB" id="A0A3E1BH96"/>
<reference evidence="2 3" key="1">
    <citation type="submission" date="2017-03" db="EMBL/GenBank/DDBJ databases">
        <title>Genome analysis of Rhizobial strains effectives or ineffectives for nitrogen fixation isolated from bean seeds.</title>
        <authorList>
            <person name="Peralta H."/>
            <person name="Aguilar-Vera A."/>
            <person name="Mora Y."/>
            <person name="Vargas-Lagunas C."/>
            <person name="Girard L."/>
            <person name="Mora J."/>
        </authorList>
    </citation>
    <scope>NUCLEOTIDE SEQUENCE [LARGE SCALE GENOMIC DNA]</scope>
    <source>
        <strain evidence="2 3">CCGM5</strain>
    </source>
</reference>
<dbReference type="Proteomes" id="UP000256748">
    <property type="component" value="Unassembled WGS sequence"/>
</dbReference>
<dbReference type="InterPro" id="IPR029063">
    <property type="entry name" value="SAM-dependent_MTases_sf"/>
</dbReference>
<evidence type="ECO:0008006" key="4">
    <source>
        <dbReference type="Google" id="ProtNLM"/>
    </source>
</evidence>
<feature type="region of interest" description="Disordered" evidence="1">
    <location>
        <begin position="227"/>
        <end position="252"/>
    </location>
</feature>
<dbReference type="SUPFAM" id="SSF53335">
    <property type="entry name" value="S-adenosyl-L-methionine-dependent methyltransferases"/>
    <property type="match status" value="1"/>
</dbReference>
<evidence type="ECO:0000313" key="2">
    <source>
        <dbReference type="EMBL" id="RFB92304.1"/>
    </source>
</evidence>